<name>A0A645AVS5_9ZZZZ</name>
<reference evidence="1" key="1">
    <citation type="submission" date="2019-08" db="EMBL/GenBank/DDBJ databases">
        <authorList>
            <person name="Kucharzyk K."/>
            <person name="Murdoch R.W."/>
            <person name="Higgins S."/>
            <person name="Loffler F."/>
        </authorList>
    </citation>
    <scope>NUCLEOTIDE SEQUENCE</scope>
</reference>
<evidence type="ECO:0008006" key="2">
    <source>
        <dbReference type="Google" id="ProtNLM"/>
    </source>
</evidence>
<gene>
    <name evidence="1" type="ORF">SDC9_100413</name>
</gene>
<comment type="caution">
    <text evidence="1">The sequence shown here is derived from an EMBL/GenBank/DDBJ whole genome shotgun (WGS) entry which is preliminary data.</text>
</comment>
<dbReference type="EMBL" id="VSSQ01014432">
    <property type="protein sequence ID" value="MPM53644.1"/>
    <property type="molecule type" value="Genomic_DNA"/>
</dbReference>
<organism evidence="1">
    <name type="scientific">bioreactor metagenome</name>
    <dbReference type="NCBI Taxonomy" id="1076179"/>
    <lineage>
        <taxon>unclassified sequences</taxon>
        <taxon>metagenomes</taxon>
        <taxon>ecological metagenomes</taxon>
    </lineage>
</organism>
<evidence type="ECO:0000313" key="1">
    <source>
        <dbReference type="EMBL" id="MPM53644.1"/>
    </source>
</evidence>
<accession>A0A645AVS5</accession>
<proteinExistence type="predicted"/>
<dbReference type="Pfam" id="PF13780">
    <property type="entry name" value="DUF4176"/>
    <property type="match status" value="1"/>
</dbReference>
<sequence length="83" mass="9728">MKYYPIGTVVMLKGGDRPLMIYGRKQMQETSGIMWDYVACLYPEGNISDEYTFFFQQEEIEKVLHVGYESPYEEKMQKLLNAG</sequence>
<dbReference type="AlphaFoldDB" id="A0A645AVS5"/>
<dbReference type="InterPro" id="IPR025233">
    <property type="entry name" value="DUF4176"/>
</dbReference>
<protein>
    <recommendedName>
        <fullName evidence="2">DUF4176 domain-containing protein</fullName>
    </recommendedName>
</protein>